<evidence type="ECO:0000256" key="8">
    <source>
        <dbReference type="ARBA" id="ARBA00023034"/>
    </source>
</evidence>
<evidence type="ECO:0000313" key="12">
    <source>
        <dbReference type="EMBL" id="JAT49834.1"/>
    </source>
</evidence>
<dbReference type="AlphaFoldDB" id="A0A1D1ZGS0"/>
<evidence type="ECO:0000256" key="9">
    <source>
        <dbReference type="ARBA" id="ARBA00023136"/>
    </source>
</evidence>
<dbReference type="GO" id="GO:0000139">
    <property type="term" value="C:Golgi membrane"/>
    <property type="evidence" value="ECO:0007669"/>
    <property type="project" value="UniProtKB-SubCell"/>
</dbReference>
<comment type="similarity">
    <text evidence="2">Belongs to the glycosyltransferase 34 family.</text>
</comment>
<reference evidence="13" key="1">
    <citation type="submission" date="2015-07" db="EMBL/GenBank/DDBJ databases">
        <title>Transcriptome Assembly of Anthurium amnicola.</title>
        <authorList>
            <person name="Suzuki J."/>
        </authorList>
    </citation>
    <scope>NUCLEOTIDE SEQUENCE</scope>
</reference>
<evidence type="ECO:0000256" key="7">
    <source>
        <dbReference type="ARBA" id="ARBA00022989"/>
    </source>
</evidence>
<organism evidence="13">
    <name type="scientific">Anthurium amnicola</name>
    <dbReference type="NCBI Taxonomy" id="1678845"/>
    <lineage>
        <taxon>Eukaryota</taxon>
        <taxon>Viridiplantae</taxon>
        <taxon>Streptophyta</taxon>
        <taxon>Embryophyta</taxon>
        <taxon>Tracheophyta</taxon>
        <taxon>Spermatophyta</taxon>
        <taxon>Magnoliopsida</taxon>
        <taxon>Liliopsida</taxon>
        <taxon>Araceae</taxon>
        <taxon>Pothoideae</taxon>
        <taxon>Potheae</taxon>
        <taxon>Anthurium</taxon>
    </lineage>
</organism>
<feature type="compositionally biased region" description="Basic and acidic residues" evidence="11">
    <location>
        <begin position="1"/>
        <end position="11"/>
    </location>
</feature>
<gene>
    <name evidence="13" type="primary">GT3_2</name>
    <name evidence="12" type="synonym">GT3_1</name>
    <name evidence="14" type="synonym">GT3_3</name>
    <name evidence="13" type="ORF">g.51179</name>
    <name evidence="12" type="ORF">g.51182</name>
    <name evidence="14" type="ORF">g.51183</name>
</gene>
<protein>
    <submittedName>
        <fullName evidence="13">Putative glycosyltransferase 3</fullName>
    </submittedName>
</protein>
<evidence type="ECO:0000256" key="2">
    <source>
        <dbReference type="ARBA" id="ARBA00005664"/>
    </source>
</evidence>
<evidence type="ECO:0000256" key="4">
    <source>
        <dbReference type="ARBA" id="ARBA00022679"/>
    </source>
</evidence>
<evidence type="ECO:0000256" key="6">
    <source>
        <dbReference type="ARBA" id="ARBA00022968"/>
    </source>
</evidence>
<evidence type="ECO:0000256" key="5">
    <source>
        <dbReference type="ARBA" id="ARBA00022692"/>
    </source>
</evidence>
<evidence type="ECO:0000256" key="10">
    <source>
        <dbReference type="ARBA" id="ARBA00023180"/>
    </source>
</evidence>
<dbReference type="EMBL" id="GDJX01018102">
    <property type="protein sequence ID" value="JAT49834.1"/>
    <property type="molecule type" value="Transcribed_RNA"/>
</dbReference>
<dbReference type="EMBL" id="GDJX01001955">
    <property type="protein sequence ID" value="JAT65981.1"/>
    <property type="molecule type" value="Transcribed_RNA"/>
</dbReference>
<keyword evidence="10" id="KW-0325">Glycoprotein</keyword>
<dbReference type="GO" id="GO:0005802">
    <property type="term" value="C:trans-Golgi network"/>
    <property type="evidence" value="ECO:0007669"/>
    <property type="project" value="TreeGrafter"/>
</dbReference>
<evidence type="ECO:0000256" key="1">
    <source>
        <dbReference type="ARBA" id="ARBA00004323"/>
    </source>
</evidence>
<comment type="subcellular location">
    <subcellularLocation>
        <location evidence="1">Golgi apparatus membrane</location>
        <topology evidence="1">Single-pass type II membrane protein</topology>
    </subcellularLocation>
</comment>
<keyword evidence="4 13" id="KW-0808">Transferase</keyword>
<evidence type="ECO:0000313" key="14">
    <source>
        <dbReference type="EMBL" id="JAT67656.1"/>
    </source>
</evidence>
<dbReference type="Gene3D" id="3.90.550.10">
    <property type="entry name" value="Spore Coat Polysaccharide Biosynthesis Protein SpsA, Chain A"/>
    <property type="match status" value="1"/>
</dbReference>
<dbReference type="PANTHER" id="PTHR31311">
    <property type="entry name" value="XYLOGLUCAN 6-XYLOSYLTRANSFERASE 5-RELATED-RELATED"/>
    <property type="match status" value="1"/>
</dbReference>
<evidence type="ECO:0000313" key="13">
    <source>
        <dbReference type="EMBL" id="JAT65981.1"/>
    </source>
</evidence>
<keyword evidence="3" id="KW-0328">Glycosyltransferase</keyword>
<feature type="region of interest" description="Disordered" evidence="11">
    <location>
        <begin position="1"/>
        <end position="31"/>
    </location>
</feature>
<dbReference type="GO" id="GO:0016758">
    <property type="term" value="F:hexosyltransferase activity"/>
    <property type="evidence" value="ECO:0007669"/>
    <property type="project" value="TreeGrafter"/>
</dbReference>
<dbReference type="InterPro" id="IPR029044">
    <property type="entry name" value="Nucleotide-diphossugar_trans"/>
</dbReference>
<accession>A0A1D1ZGS0</accession>
<sequence length="483" mass="54210">MGQEFKARERGNGGGGGGLPTTTGASGVVGARSRIPRGRQIQKTFNNIKITILCGFVTILVLRGTIGVGNLAGGGQDADEHKVIEDIDRILREIRSDSDPDDDEQLQQPSGANGTAWGNGTAVPIKVDLNNVSYTLGPKIANWDEQRRRWLSENPGFPNLVSAGVVGGGGTTKPRILLVTGSPPNPCDNAIGDHYLLKATKNKIDYCRIHGIEIVYNMAHLDRELAGYWAKLPLIRRLMLSHPEVEWIWWMDSDALFTDMTFEIPLHRYAAHNLVIHGYPDLVFEQHSWISLNTGSFLLRNCQWSLDLLDVWAPMGPKGPIREEAGRLLTAKLKGRPPFEADDQSALIYLLLSKQDEWFPKTYIENSYYLHGYWAGLVDRYEEMMDKYHPGLGDERWPFVTHFVGCKPCGSYGDYPVERCLSSMERAFNFADNQVLHMYGFTHRALSTPKIRRFRNETASPLEVLGQEEARQLGFLQQQQRGG</sequence>
<keyword evidence="9" id="KW-0472">Membrane</keyword>
<evidence type="ECO:0000256" key="11">
    <source>
        <dbReference type="SAM" id="MobiDB-lite"/>
    </source>
</evidence>
<dbReference type="GO" id="GO:0009969">
    <property type="term" value="P:xyloglucan biosynthetic process"/>
    <property type="evidence" value="ECO:0007669"/>
    <property type="project" value="TreeGrafter"/>
</dbReference>
<dbReference type="Pfam" id="PF05637">
    <property type="entry name" value="Glyco_transf_34"/>
    <property type="match status" value="1"/>
</dbReference>
<proteinExistence type="inferred from homology"/>
<keyword evidence="7" id="KW-1133">Transmembrane helix</keyword>
<keyword evidence="8" id="KW-0333">Golgi apparatus</keyword>
<keyword evidence="5" id="KW-0812">Transmembrane</keyword>
<dbReference type="FunFam" id="3.90.550.10:FF:000032">
    <property type="entry name" value="xyloglucan 6-xylosyltransferase 2"/>
    <property type="match status" value="1"/>
</dbReference>
<name>A0A1D1ZGS0_9ARAE</name>
<dbReference type="InterPro" id="IPR008630">
    <property type="entry name" value="Glyco_trans_34"/>
</dbReference>
<dbReference type="PANTHER" id="PTHR31311:SF44">
    <property type="entry name" value="GLYCOSYLTRANSFERASE 2-RELATED"/>
    <property type="match status" value="1"/>
</dbReference>
<feature type="region of interest" description="Disordered" evidence="11">
    <location>
        <begin position="95"/>
        <end position="119"/>
    </location>
</feature>
<dbReference type="EMBL" id="GDJX01000280">
    <property type="protein sequence ID" value="JAT67656.1"/>
    <property type="molecule type" value="Transcribed_RNA"/>
</dbReference>
<evidence type="ECO:0000256" key="3">
    <source>
        <dbReference type="ARBA" id="ARBA00022676"/>
    </source>
</evidence>
<dbReference type="GO" id="GO:0005768">
    <property type="term" value="C:endosome"/>
    <property type="evidence" value="ECO:0007669"/>
    <property type="project" value="TreeGrafter"/>
</dbReference>
<keyword evidence="6" id="KW-0735">Signal-anchor</keyword>